<proteinExistence type="predicted"/>
<dbReference type="AlphaFoldDB" id="R0I6M3"/>
<dbReference type="InterPro" id="IPR016181">
    <property type="entry name" value="Acyl_CoA_acyltransferase"/>
</dbReference>
<feature type="non-terminal residue" evidence="1">
    <location>
        <position position="1"/>
    </location>
</feature>
<sequence>IQSAYWVWIVSRVLGKGNNNKGTRAVSVAVSQVFNDMPHVLRLQAFVQTQNKASQRVVEKIGFQREGLLRSYTCLKGKIHHVFAYSLLSSDLLPLPQSSTQIV</sequence>
<dbReference type="Pfam" id="PF13420">
    <property type="entry name" value="Acetyltransf_4"/>
    <property type="match status" value="1"/>
</dbReference>
<organism evidence="1 2">
    <name type="scientific">Capsella rubella</name>
    <dbReference type="NCBI Taxonomy" id="81985"/>
    <lineage>
        <taxon>Eukaryota</taxon>
        <taxon>Viridiplantae</taxon>
        <taxon>Streptophyta</taxon>
        <taxon>Embryophyta</taxon>
        <taxon>Tracheophyta</taxon>
        <taxon>Spermatophyta</taxon>
        <taxon>Magnoliopsida</taxon>
        <taxon>eudicotyledons</taxon>
        <taxon>Gunneridae</taxon>
        <taxon>Pentapetalae</taxon>
        <taxon>rosids</taxon>
        <taxon>malvids</taxon>
        <taxon>Brassicales</taxon>
        <taxon>Brassicaceae</taxon>
        <taxon>Camelineae</taxon>
        <taxon>Capsella</taxon>
    </lineage>
</organism>
<protein>
    <recommendedName>
        <fullName evidence="3">N-acetyltransferase domain-containing protein</fullName>
    </recommendedName>
</protein>
<evidence type="ECO:0000313" key="1">
    <source>
        <dbReference type="EMBL" id="EOA32068.1"/>
    </source>
</evidence>
<dbReference type="PANTHER" id="PTHR46067">
    <property type="entry name" value="ACYL-COA N-ACYLTRANSFERASES (NAT) SUPERFAMILY PROTEIN"/>
    <property type="match status" value="1"/>
</dbReference>
<gene>
    <name evidence="1" type="ORF">CARUB_v10015312mg</name>
</gene>
<dbReference type="PANTHER" id="PTHR46067:SF16">
    <property type="entry name" value="N-ACETYLTRANSFERASE DOMAIN-CONTAINING PROTEIN"/>
    <property type="match status" value="1"/>
</dbReference>
<keyword evidence="2" id="KW-1185">Reference proteome</keyword>
<name>R0I6M3_9BRAS</name>
<dbReference type="Proteomes" id="UP000029121">
    <property type="component" value="Unassembled WGS sequence"/>
</dbReference>
<dbReference type="Gene3D" id="3.40.630.30">
    <property type="match status" value="1"/>
</dbReference>
<dbReference type="EMBL" id="KB870807">
    <property type="protein sequence ID" value="EOA32068.1"/>
    <property type="molecule type" value="Genomic_DNA"/>
</dbReference>
<evidence type="ECO:0008006" key="3">
    <source>
        <dbReference type="Google" id="ProtNLM"/>
    </source>
</evidence>
<evidence type="ECO:0000313" key="2">
    <source>
        <dbReference type="Proteomes" id="UP000029121"/>
    </source>
</evidence>
<dbReference type="SUPFAM" id="SSF55729">
    <property type="entry name" value="Acyl-CoA N-acyltransferases (Nat)"/>
    <property type="match status" value="1"/>
</dbReference>
<reference evidence="2" key="1">
    <citation type="journal article" date="2013" name="Nat. Genet.">
        <title>The Capsella rubella genome and the genomic consequences of rapid mating system evolution.</title>
        <authorList>
            <person name="Slotte T."/>
            <person name="Hazzouri K.M."/>
            <person name="Agren J.A."/>
            <person name="Koenig D."/>
            <person name="Maumus F."/>
            <person name="Guo Y.L."/>
            <person name="Steige K."/>
            <person name="Platts A.E."/>
            <person name="Escobar J.S."/>
            <person name="Newman L.K."/>
            <person name="Wang W."/>
            <person name="Mandakova T."/>
            <person name="Vello E."/>
            <person name="Smith L.M."/>
            <person name="Henz S.R."/>
            <person name="Steffen J."/>
            <person name="Takuno S."/>
            <person name="Brandvain Y."/>
            <person name="Coop G."/>
            <person name="Andolfatto P."/>
            <person name="Hu T.T."/>
            <person name="Blanchette M."/>
            <person name="Clark R.M."/>
            <person name="Quesneville H."/>
            <person name="Nordborg M."/>
            <person name="Gaut B.S."/>
            <person name="Lysak M.A."/>
            <person name="Jenkins J."/>
            <person name="Grimwood J."/>
            <person name="Chapman J."/>
            <person name="Prochnik S."/>
            <person name="Shu S."/>
            <person name="Rokhsar D."/>
            <person name="Schmutz J."/>
            <person name="Weigel D."/>
            <person name="Wright S.I."/>
        </authorList>
    </citation>
    <scope>NUCLEOTIDE SEQUENCE [LARGE SCALE GENOMIC DNA]</scope>
    <source>
        <strain evidence="2">cv. Monte Gargano</strain>
    </source>
</reference>
<accession>R0I6M3</accession>